<name>A0A4R4W780_9ACTN</name>
<dbReference type="GO" id="GO:0043190">
    <property type="term" value="C:ATP-binding cassette (ABC) transporter complex"/>
    <property type="evidence" value="ECO:0007669"/>
    <property type="project" value="InterPro"/>
</dbReference>
<dbReference type="Gene3D" id="3.40.190.10">
    <property type="entry name" value="Periplasmic binding protein-like II"/>
    <property type="match status" value="1"/>
</dbReference>
<evidence type="ECO:0000313" key="3">
    <source>
        <dbReference type="EMBL" id="TDD14529.1"/>
    </source>
</evidence>
<comment type="caution">
    <text evidence="3">The sequence shown here is derived from an EMBL/GenBank/DDBJ whole genome shotgun (WGS) entry which is preliminary data.</text>
</comment>
<evidence type="ECO:0000256" key="1">
    <source>
        <dbReference type="SAM" id="SignalP"/>
    </source>
</evidence>
<proteinExistence type="predicted"/>
<keyword evidence="1" id="KW-0732">Signal</keyword>
<dbReference type="PROSITE" id="PS51257">
    <property type="entry name" value="PROKAR_LIPOPROTEIN"/>
    <property type="match status" value="1"/>
</dbReference>
<dbReference type="Pfam" id="PF04069">
    <property type="entry name" value="OpuAC"/>
    <property type="match status" value="1"/>
</dbReference>
<dbReference type="GO" id="GO:0022857">
    <property type="term" value="F:transmembrane transporter activity"/>
    <property type="evidence" value="ECO:0007669"/>
    <property type="project" value="InterPro"/>
</dbReference>
<feature type="signal peptide" evidence="1">
    <location>
        <begin position="1"/>
        <end position="20"/>
    </location>
</feature>
<sequence>MKARKLLPLALAAMLTPTLAACGGGSEGDGPLKGATYVVGAKDFSEQDILANMTALLLSKNGANASAKRITGSVNTRAALESGDLDLYWEYTGTAWITYLKETKPIGDPQQQFTAVKEKDAAKNGIAWLDPAGFNNTYALAVRSEYAKEKGLKTLSDLAQLAKTSPAEATVCVESEFAARDDGLTGLLNAYGITVPKSQVKTLDTGVIYTETDKGATCTFGEVFATDGRIANLDLTVLEDDKKFFPVYQGAVTLEKTTLDQHPELAEILSPLAKKLDTETMRKLNAEVDVEGLDADDVAKKWLEDQGLL</sequence>
<dbReference type="Proteomes" id="UP000295172">
    <property type="component" value="Unassembled WGS sequence"/>
</dbReference>
<evidence type="ECO:0000259" key="2">
    <source>
        <dbReference type="Pfam" id="PF04069"/>
    </source>
</evidence>
<dbReference type="SUPFAM" id="SSF53850">
    <property type="entry name" value="Periplasmic binding protein-like II"/>
    <property type="match status" value="1"/>
</dbReference>
<dbReference type="CDD" id="cd13611">
    <property type="entry name" value="PBP2_YehZ"/>
    <property type="match status" value="1"/>
</dbReference>
<keyword evidence="4" id="KW-1185">Reference proteome</keyword>
<organism evidence="3 4">
    <name type="scientific">Kribbella turkmenica</name>
    <dbReference type="NCBI Taxonomy" id="2530375"/>
    <lineage>
        <taxon>Bacteria</taxon>
        <taxon>Bacillati</taxon>
        <taxon>Actinomycetota</taxon>
        <taxon>Actinomycetes</taxon>
        <taxon>Propionibacteriales</taxon>
        <taxon>Kribbellaceae</taxon>
        <taxon>Kribbella</taxon>
    </lineage>
</organism>
<dbReference type="AlphaFoldDB" id="A0A4R4W780"/>
<feature type="chain" id="PRO_5020665982" evidence="1">
    <location>
        <begin position="21"/>
        <end position="309"/>
    </location>
</feature>
<protein>
    <submittedName>
        <fullName evidence="3">Glycine betaine ABC transporter substrate-binding protein</fullName>
    </submittedName>
</protein>
<gene>
    <name evidence="3" type="ORF">E1218_32945</name>
</gene>
<reference evidence="3 4" key="1">
    <citation type="submission" date="2019-02" db="EMBL/GenBank/DDBJ databases">
        <title>Draft genome sequences of novel Actinobacteria.</title>
        <authorList>
            <person name="Sahin N."/>
            <person name="Ay H."/>
            <person name="Saygin H."/>
        </authorList>
    </citation>
    <scope>NUCLEOTIDE SEQUENCE [LARGE SCALE GENOMIC DNA]</scope>
    <source>
        <strain evidence="3 4">16K104</strain>
    </source>
</reference>
<dbReference type="EMBL" id="SMKR01000228">
    <property type="protein sequence ID" value="TDD14529.1"/>
    <property type="molecule type" value="Genomic_DNA"/>
</dbReference>
<dbReference type="RefSeq" id="WP_132326962.1">
    <property type="nucleotide sequence ID" value="NZ_SMKR01000228.1"/>
</dbReference>
<dbReference type="InterPro" id="IPR007210">
    <property type="entry name" value="ABC_Gly_betaine_transp_sub-bd"/>
</dbReference>
<dbReference type="OrthoDB" id="9781705at2"/>
<evidence type="ECO:0000313" key="4">
    <source>
        <dbReference type="Proteomes" id="UP000295172"/>
    </source>
</evidence>
<accession>A0A4R4W780</accession>
<feature type="domain" description="ABC-type glycine betaine transport system substrate-binding" evidence="2">
    <location>
        <begin position="36"/>
        <end position="304"/>
    </location>
</feature>
<dbReference type="Gene3D" id="3.40.190.120">
    <property type="entry name" value="Osmoprotection protein (prox), domain 2"/>
    <property type="match status" value="1"/>
</dbReference>